<evidence type="ECO:0000313" key="1">
    <source>
        <dbReference type="EMBL" id="MBS8259060.1"/>
    </source>
</evidence>
<reference evidence="1" key="2">
    <citation type="journal article" date="2021" name="Microorganisms">
        <title>Bacterial Dimethylsulfoniopropionate Biosynthesis in the East China Sea.</title>
        <authorList>
            <person name="Liu J."/>
            <person name="Zhang Y."/>
            <person name="Liu J."/>
            <person name="Zhong H."/>
            <person name="Williams B.T."/>
            <person name="Zheng Y."/>
            <person name="Curson A.R.J."/>
            <person name="Sun C."/>
            <person name="Sun H."/>
            <person name="Song D."/>
            <person name="Wagner Mackenzie B."/>
            <person name="Bermejo Martinez A."/>
            <person name="Todd J.D."/>
            <person name="Zhang X.H."/>
        </authorList>
    </citation>
    <scope>NUCLEOTIDE SEQUENCE</scope>
    <source>
        <strain evidence="1">AESS21</strain>
    </source>
</reference>
<sequence>MGRKNTLARDFASLWFHAPLVIAARSQAMATAYLTGQSQDDTEINKMFSEKAAATAEGTQAFNKVMIEGTVAAMAAIACGRTPVSAAITGEKAAGAFIGPYAKRVRSNSDRLASNKG</sequence>
<name>A0A944GRX9_9HYPH</name>
<dbReference type="RefSeq" id="WP_213214742.1">
    <property type="nucleotide sequence ID" value="NZ_QTKU01000001.1"/>
</dbReference>
<protein>
    <submittedName>
        <fullName evidence="1">Uncharacterized protein</fullName>
    </submittedName>
</protein>
<dbReference type="AlphaFoldDB" id="A0A944GRX9"/>
<organism evidence="1 2">
    <name type="scientific">Roseibium polysiphoniae</name>
    <dbReference type="NCBI Taxonomy" id="2571221"/>
    <lineage>
        <taxon>Bacteria</taxon>
        <taxon>Pseudomonadati</taxon>
        <taxon>Pseudomonadota</taxon>
        <taxon>Alphaproteobacteria</taxon>
        <taxon>Hyphomicrobiales</taxon>
        <taxon>Stappiaceae</taxon>
        <taxon>Roseibium</taxon>
    </lineage>
</organism>
<dbReference type="EMBL" id="QTKU01000001">
    <property type="protein sequence ID" value="MBS8259060.1"/>
    <property type="molecule type" value="Genomic_DNA"/>
</dbReference>
<gene>
    <name evidence="1" type="ORF">DYI23_02410</name>
</gene>
<evidence type="ECO:0000313" key="2">
    <source>
        <dbReference type="Proteomes" id="UP000705379"/>
    </source>
</evidence>
<proteinExistence type="predicted"/>
<dbReference type="Proteomes" id="UP000705379">
    <property type="component" value="Unassembled WGS sequence"/>
</dbReference>
<accession>A0A944GRX9</accession>
<reference evidence="1" key="1">
    <citation type="submission" date="2018-08" db="EMBL/GenBank/DDBJ databases">
        <authorList>
            <person name="Jin W."/>
            <person name="Wang H."/>
            <person name="Yang Y."/>
            <person name="Li M."/>
            <person name="Liu J."/>
        </authorList>
    </citation>
    <scope>NUCLEOTIDE SEQUENCE</scope>
    <source>
        <strain evidence="1">AESS21</strain>
    </source>
</reference>
<comment type="caution">
    <text evidence="1">The sequence shown here is derived from an EMBL/GenBank/DDBJ whole genome shotgun (WGS) entry which is preliminary data.</text>
</comment>